<comment type="caution">
    <text evidence="1">The sequence shown here is derived from an EMBL/GenBank/DDBJ whole genome shotgun (WGS) entry which is preliminary data.</text>
</comment>
<gene>
    <name evidence="1" type="ORF">DES41_11379</name>
</gene>
<evidence type="ECO:0000313" key="1">
    <source>
        <dbReference type="EMBL" id="RCW65155.1"/>
    </source>
</evidence>
<sequence>MACRLLLNLDDDDLLCRLVPGQDIPVPYANSGQLKTLYLMAQASTPLADIRDFFPR</sequence>
<dbReference type="AlphaFoldDB" id="A0A368XBC3"/>
<evidence type="ECO:0000313" key="2">
    <source>
        <dbReference type="Proteomes" id="UP000252884"/>
    </source>
</evidence>
<protein>
    <submittedName>
        <fullName evidence="1">Uncharacterized protein</fullName>
    </submittedName>
</protein>
<dbReference type="Proteomes" id="UP000252884">
    <property type="component" value="Unassembled WGS sequence"/>
</dbReference>
<keyword evidence="2" id="KW-1185">Reference proteome</keyword>
<proteinExistence type="predicted"/>
<organism evidence="1 2">
    <name type="scientific">Pseudorhodoferax soli</name>
    <dbReference type="NCBI Taxonomy" id="545864"/>
    <lineage>
        <taxon>Bacteria</taxon>
        <taxon>Pseudomonadati</taxon>
        <taxon>Pseudomonadota</taxon>
        <taxon>Betaproteobacteria</taxon>
        <taxon>Burkholderiales</taxon>
        <taxon>Comamonadaceae</taxon>
    </lineage>
</organism>
<dbReference type="EMBL" id="QPJK01000013">
    <property type="protein sequence ID" value="RCW65155.1"/>
    <property type="molecule type" value="Genomic_DNA"/>
</dbReference>
<accession>A0A368XBC3</accession>
<name>A0A368XBC3_9BURK</name>
<reference evidence="1 2" key="1">
    <citation type="submission" date="2018-07" db="EMBL/GenBank/DDBJ databases">
        <title>Genomic Encyclopedia of Type Strains, Phase IV (KMG-IV): sequencing the most valuable type-strain genomes for metagenomic binning, comparative biology and taxonomic classification.</title>
        <authorList>
            <person name="Goeker M."/>
        </authorList>
    </citation>
    <scope>NUCLEOTIDE SEQUENCE [LARGE SCALE GENOMIC DNA]</scope>
    <source>
        <strain evidence="1 2">DSM 21634</strain>
    </source>
</reference>